<keyword evidence="3" id="KW-1185">Reference proteome</keyword>
<name>A0A226E6I7_FOLCA</name>
<evidence type="ECO:0000256" key="1">
    <source>
        <dbReference type="SAM" id="MobiDB-lite"/>
    </source>
</evidence>
<accession>A0A226E6I7</accession>
<reference evidence="2 3" key="1">
    <citation type="submission" date="2015-12" db="EMBL/GenBank/DDBJ databases">
        <title>The genome of Folsomia candida.</title>
        <authorList>
            <person name="Faddeeva A."/>
            <person name="Derks M.F."/>
            <person name="Anvar Y."/>
            <person name="Smit S."/>
            <person name="Van Straalen N."/>
            <person name="Roelofs D."/>
        </authorList>
    </citation>
    <scope>NUCLEOTIDE SEQUENCE [LARGE SCALE GENOMIC DNA]</scope>
    <source>
        <strain evidence="2 3">VU population</strain>
        <tissue evidence="2">Whole body</tissue>
    </source>
</reference>
<feature type="compositionally biased region" description="Polar residues" evidence="1">
    <location>
        <begin position="276"/>
        <end position="286"/>
    </location>
</feature>
<dbReference type="Proteomes" id="UP000198287">
    <property type="component" value="Unassembled WGS sequence"/>
</dbReference>
<gene>
    <name evidence="2" type="ORF">Fcan01_12200</name>
</gene>
<comment type="caution">
    <text evidence="2">The sequence shown here is derived from an EMBL/GenBank/DDBJ whole genome shotgun (WGS) entry which is preliminary data.</text>
</comment>
<dbReference type="EMBL" id="LNIX01000006">
    <property type="protein sequence ID" value="OXA52968.1"/>
    <property type="molecule type" value="Genomic_DNA"/>
</dbReference>
<dbReference type="PANTHER" id="PTHR36693:SF1">
    <property type="entry name" value="GH02722P"/>
    <property type="match status" value="1"/>
</dbReference>
<dbReference type="AlphaFoldDB" id="A0A226E6I7"/>
<organism evidence="2 3">
    <name type="scientific">Folsomia candida</name>
    <name type="common">Springtail</name>
    <dbReference type="NCBI Taxonomy" id="158441"/>
    <lineage>
        <taxon>Eukaryota</taxon>
        <taxon>Metazoa</taxon>
        <taxon>Ecdysozoa</taxon>
        <taxon>Arthropoda</taxon>
        <taxon>Hexapoda</taxon>
        <taxon>Collembola</taxon>
        <taxon>Entomobryomorpha</taxon>
        <taxon>Isotomoidea</taxon>
        <taxon>Isotomidae</taxon>
        <taxon>Proisotominae</taxon>
        <taxon>Folsomia</taxon>
    </lineage>
</organism>
<dbReference type="PANTHER" id="PTHR36693">
    <property type="entry name" value="GH02722P"/>
    <property type="match status" value="1"/>
</dbReference>
<dbReference type="Pfam" id="PF16065">
    <property type="entry name" value="DUF4807"/>
    <property type="match status" value="1"/>
</dbReference>
<sequence>MSNDSRDPGTTKDCYDLTNHNHNRLNSLVESGESVIISKWKVRVRKCTRVTDFIQDQRVDSTSDKCDHSVQLILDGIRFAWISGNINNCKQFRRRFIMTFFKFTSPSLNSECISSKCKNLSLNVNFVILYSALLVIDKLGSMLSNSYVSVRCELETALSWLSTLGGAFSALGDLSINYAQEAAEVSYKQMKIAWRMRDPLIEARCRLYIAISLLQRGALRTAKHMVQNEYRYALSLPEGVDPRLRRMCLGVWAKLQYAYTLRNITRRKIKTEASLNGQCPNYSSKNDNNRQKLNGGLDYVHHT</sequence>
<dbReference type="InterPro" id="IPR032072">
    <property type="entry name" value="DUF4807"/>
</dbReference>
<dbReference type="STRING" id="158441.A0A226E6I7"/>
<evidence type="ECO:0000313" key="2">
    <source>
        <dbReference type="EMBL" id="OXA52968.1"/>
    </source>
</evidence>
<protein>
    <submittedName>
        <fullName evidence="2">Uncharacterized protein</fullName>
    </submittedName>
</protein>
<feature type="region of interest" description="Disordered" evidence="1">
    <location>
        <begin position="276"/>
        <end position="303"/>
    </location>
</feature>
<evidence type="ECO:0000313" key="3">
    <source>
        <dbReference type="Proteomes" id="UP000198287"/>
    </source>
</evidence>
<dbReference type="OrthoDB" id="121932at2759"/>
<proteinExistence type="predicted"/>